<dbReference type="VEuPathDB" id="TriTrypDB:C4B63_4g468"/>
<dbReference type="VEuPathDB" id="TriTrypDB:TcG_01146"/>
<keyword evidence="1" id="KW-1133">Transmembrane helix</keyword>
<evidence type="ECO:0000313" key="3">
    <source>
        <dbReference type="EMBL" id="PWV01386.1"/>
    </source>
</evidence>
<dbReference type="VEuPathDB" id="TriTrypDB:TcCL_NonESM02522"/>
<feature type="transmembrane region" description="Helical" evidence="1">
    <location>
        <begin position="65"/>
        <end position="93"/>
    </location>
</feature>
<proteinExistence type="predicted"/>
<keyword evidence="2" id="KW-0732">Signal</keyword>
<dbReference type="VEuPathDB" id="TriTrypDB:TCDM_00563"/>
<name>A0A2V2VYB3_TRYCR</name>
<feature type="chain" id="PRO_5016011600" evidence="2">
    <location>
        <begin position="31"/>
        <end position="495"/>
    </location>
</feature>
<dbReference type="VEuPathDB" id="TriTrypDB:TcCLB.504111.40"/>
<feature type="signal peptide" evidence="2">
    <location>
        <begin position="1"/>
        <end position="30"/>
    </location>
</feature>
<reference evidence="3 4" key="1">
    <citation type="journal article" date="2018" name="Microb. Genom.">
        <title>Expanding an expanded genome: long-read sequencing of Trypanosoma cruzi.</title>
        <authorList>
            <person name="Berna L."/>
            <person name="Rodriguez M."/>
            <person name="Chiribao M.L."/>
            <person name="Parodi-Talice A."/>
            <person name="Pita S."/>
            <person name="Rijo G."/>
            <person name="Alvarez-Valin F."/>
            <person name="Robello C."/>
        </authorList>
    </citation>
    <scope>NUCLEOTIDE SEQUENCE [LARGE SCALE GENOMIC DNA]</scope>
    <source>
        <strain evidence="3 4">Dm28c</strain>
    </source>
</reference>
<accession>A0A2V2VYB3</accession>
<dbReference type="PANTHER" id="PTHR39669:SF2">
    <property type="entry name" value="MEMBRANE-ASSOCIATED PROTEIN"/>
    <property type="match status" value="1"/>
</dbReference>
<gene>
    <name evidence="3" type="ORF">C4B63_4g468</name>
</gene>
<feature type="transmembrane region" description="Helical" evidence="1">
    <location>
        <begin position="114"/>
        <end position="137"/>
    </location>
</feature>
<keyword evidence="1" id="KW-0812">Transmembrane</keyword>
<dbReference type="PANTHER" id="PTHR39669">
    <property type="entry name" value="MEMBRANE-ASSOCIATED PROTEIN"/>
    <property type="match status" value="1"/>
</dbReference>
<dbReference type="VEuPathDB" id="TriTrypDB:BCY84_18563"/>
<evidence type="ECO:0000256" key="1">
    <source>
        <dbReference type="SAM" id="Phobius"/>
    </source>
</evidence>
<organism evidence="3 4">
    <name type="scientific">Trypanosoma cruzi</name>
    <dbReference type="NCBI Taxonomy" id="5693"/>
    <lineage>
        <taxon>Eukaryota</taxon>
        <taxon>Discoba</taxon>
        <taxon>Euglenozoa</taxon>
        <taxon>Kinetoplastea</taxon>
        <taxon>Metakinetoplastina</taxon>
        <taxon>Trypanosomatida</taxon>
        <taxon>Trypanosomatidae</taxon>
        <taxon>Trypanosoma</taxon>
        <taxon>Schizotrypanum</taxon>
    </lineage>
</organism>
<evidence type="ECO:0000256" key="2">
    <source>
        <dbReference type="SAM" id="SignalP"/>
    </source>
</evidence>
<dbReference type="Proteomes" id="UP000246121">
    <property type="component" value="Unassembled WGS sequence"/>
</dbReference>
<dbReference type="VEuPathDB" id="TriTrypDB:TcBrA4_0086050"/>
<sequence>MRRPLGRGPRLLLAFGCLFILAFAVTQVSALTVGCEKVWSGPSSTNSVKACLSNRNRIEDYWRYYIYPGFAALFFVLLLIIFPICFCICACNGTCCRTCCFPTSAAQHYNGPSCLYLAAVIAILWGAGSMVAIIMGAHTMHTGVQDAVYNAKHTTAPYFKNIAKQVEQYTMVDGVILPIIEKETQVVVDIYDTVMKNIDDFDRKYLKYLDDAAIVSYSLGWMPFVLLLFALFFGLCRISRCLPACFSCVYYFVGLVFALFSVILLVAAYFGSALNGELDRQLARKPGILQWYVVPYFESHFSAQVKQLDTSIESLISLHVADACTAINEYCDNNPVFSDQKPFFCPSAVKCKTFYELLEQVSTVPVKNPNFCTPAPDASPSDASCTIALCATNCFDRAGVPGVSAARTASVVVMKKLQVSKNATIARNLVNPLMDPDMIADILLLSTGPFTELREGFWMAGTGYFISILVFALGIYTMLRGRVAWGEYVDRKKAH</sequence>
<feature type="transmembrane region" description="Helical" evidence="1">
    <location>
        <begin position="214"/>
        <end position="236"/>
    </location>
</feature>
<dbReference type="VEuPathDB" id="TriTrypDB:TCSYLVIO_006037"/>
<dbReference type="PROSITE" id="PS51257">
    <property type="entry name" value="PROKAR_LIPOPROTEIN"/>
    <property type="match status" value="1"/>
</dbReference>
<evidence type="ECO:0000313" key="4">
    <source>
        <dbReference type="Proteomes" id="UP000246121"/>
    </source>
</evidence>
<dbReference type="AlphaFoldDB" id="A0A2V2VYB3"/>
<comment type="caution">
    <text evidence="3">The sequence shown here is derived from an EMBL/GenBank/DDBJ whole genome shotgun (WGS) entry which is preliminary data.</text>
</comment>
<protein>
    <submittedName>
        <fullName evidence="3">Uncharacterized protein</fullName>
    </submittedName>
</protein>
<keyword evidence="1" id="KW-0472">Membrane</keyword>
<feature type="transmembrane region" description="Helical" evidence="1">
    <location>
        <begin position="457"/>
        <end position="479"/>
    </location>
</feature>
<dbReference type="VEuPathDB" id="TriTrypDB:C3747_18g322"/>
<dbReference type="VEuPathDB" id="TriTrypDB:Tc_MARK_4745"/>
<dbReference type="EMBL" id="PRFA01000004">
    <property type="protein sequence ID" value="PWV01386.1"/>
    <property type="molecule type" value="Genomic_DNA"/>
</dbReference>
<feature type="transmembrane region" description="Helical" evidence="1">
    <location>
        <begin position="248"/>
        <end position="270"/>
    </location>
</feature>
<dbReference type="VEuPathDB" id="TriTrypDB:ECC02_003158"/>